<dbReference type="RefSeq" id="WP_182544958.1">
    <property type="nucleotide sequence ID" value="NZ_JACGWZ010000004.1"/>
</dbReference>
<organism evidence="2 3">
    <name type="scientific">Halosaccharopolyspora lacisalsi</name>
    <dbReference type="NCBI Taxonomy" id="1000566"/>
    <lineage>
        <taxon>Bacteria</taxon>
        <taxon>Bacillati</taxon>
        <taxon>Actinomycetota</taxon>
        <taxon>Actinomycetes</taxon>
        <taxon>Pseudonocardiales</taxon>
        <taxon>Pseudonocardiaceae</taxon>
        <taxon>Halosaccharopolyspora</taxon>
    </lineage>
</organism>
<gene>
    <name evidence="2" type="ORF">FHX42_003034</name>
</gene>
<name>A0A839E423_9PSEU</name>
<reference evidence="2 3" key="1">
    <citation type="submission" date="2020-07" db="EMBL/GenBank/DDBJ databases">
        <title>Sequencing the genomes of 1000 actinobacteria strains.</title>
        <authorList>
            <person name="Klenk H.-P."/>
        </authorList>
    </citation>
    <scope>NUCLEOTIDE SEQUENCE [LARGE SCALE GENOMIC DNA]</scope>
    <source>
        <strain evidence="2 3">DSM 45975</strain>
    </source>
</reference>
<evidence type="ECO:0000313" key="2">
    <source>
        <dbReference type="EMBL" id="MBA8825668.1"/>
    </source>
</evidence>
<evidence type="ECO:0000256" key="1">
    <source>
        <dbReference type="SAM" id="MobiDB-lite"/>
    </source>
</evidence>
<feature type="compositionally biased region" description="Low complexity" evidence="1">
    <location>
        <begin position="101"/>
        <end position="110"/>
    </location>
</feature>
<dbReference type="InterPro" id="IPR025447">
    <property type="entry name" value="DUF4192"/>
</dbReference>
<protein>
    <recommendedName>
        <fullName evidence="4">DUF4192 domain-containing protein</fullName>
    </recommendedName>
</protein>
<evidence type="ECO:0000313" key="3">
    <source>
        <dbReference type="Proteomes" id="UP000569329"/>
    </source>
</evidence>
<comment type="caution">
    <text evidence="2">The sequence shown here is derived from an EMBL/GenBank/DDBJ whole genome shotgun (WGS) entry which is preliminary data.</text>
</comment>
<feature type="region of interest" description="Disordered" evidence="1">
    <location>
        <begin position="88"/>
        <end position="115"/>
    </location>
</feature>
<proteinExistence type="predicted"/>
<dbReference type="AlphaFoldDB" id="A0A839E423"/>
<dbReference type="EMBL" id="JACGWZ010000004">
    <property type="protein sequence ID" value="MBA8825668.1"/>
    <property type="molecule type" value="Genomic_DNA"/>
</dbReference>
<evidence type="ECO:0008006" key="4">
    <source>
        <dbReference type="Google" id="ProtNLM"/>
    </source>
</evidence>
<dbReference type="Proteomes" id="UP000569329">
    <property type="component" value="Unassembled WGS sequence"/>
</dbReference>
<dbReference type="Pfam" id="PF13830">
    <property type="entry name" value="DUF4192"/>
    <property type="match status" value="1"/>
</dbReference>
<sequence length="366" mass="38595">MTTTPLHSTITLTDPGEVLAAVPHMVGFRPTDSIVFIVVDRQAQRLGMTLRVDLPPLDRVNDFVEHVVHGPMGNQHVDAVIMAVVGGSSGDSATEGAPDVAGPGEAASPPASTPPCSELVGMLRDEFGDMGSPVLHAVWTPRIRAESPWWCYGDGRTGKVPDPDTSPLAAAMAVAGVVTFESREDLAALLTPEGEESIARRSARLDAMYEDIEQERVCAGGSPEADVRIVLAAIRRTADGAALTEEDMLRVLIALSDARVRDLALGTCRTSLATAAEQLWITLVRRAPAPEVADVAALLAFSAYVRGDGALAGIALERVEESRPEHSLGTLLRKALGAGLPPSDLEVAIVDAARDAQLLIDEDGAR</sequence>
<keyword evidence="3" id="KW-1185">Reference proteome</keyword>
<accession>A0A839E423</accession>